<feature type="repeat" description="TPR" evidence="5">
    <location>
        <begin position="735"/>
        <end position="768"/>
    </location>
</feature>
<sequence length="788" mass="89531">MPVNSKKFIPKLKLKLKLKSQEDFLLWGVRIGVALILLTPLVISRYTPFPVVFPKTLYFQALVEVVFLFYALLLIGDYKKYLPRFSPILIALFVFTEVLLFASLRGFNFERSLWGTVERGEGLMLHLHLFALFFVLVGVFRKRQDWLNILRLTLLVSLPVGLAALAQKLGINSFYTDLSSGRVTATFGNAVFYGSYLVLIILLALFMGIFEKDKKWRILFWALTVFNIFLLVLTGTRGAWLGIAIGLFCFAGSWFLVFGRKAKERRQTFLFGIFVVLLFSLLFIVFSEAGYLPRTYILDRYESAWFYLLGGKDARTFVWGLGLDAWRASPFFGYGLESFNYVYDKYYDPRFLEMEPGKSMEIIPENIFFDRAHGKIIDTLESSGAAGLLSYLAVLGTAMWALFRGKLKRSNPFLPYALLALFVGYFVQNIFTFDVSSTYLIFILLLAFIDISSRDEPKPIASNAADLGVGLKMILRGAAIIIAAIVFLAVIVRPFAAYAKLIDFRGFAANGQTREALDSLDAALKGPAHTRFEVSYYGAQALLQGMQAAEEQGMEKEASERLKQRIEFMAEHLKNKNEALHMRAYMLIAGLYKSLYLAEKDPAYLEDEEKILGEAIKMNPQFPKLYQLAAEMRVLQDRLEEAQILLAKGYELDHNQGKLYEWLGMSFMEAGKKELGVQYLRKSLQASNFYQTAFRLETVWNLAKAYEDLGDWKGLADFYEEVIAHYPQAVGPANPQLFASLSTVYVKIGEKEKARETTERMLKLYPGLAPQAAGFLKELEEPQNPSKQ</sequence>
<dbReference type="InterPro" id="IPR051533">
    <property type="entry name" value="WaaL-like"/>
</dbReference>
<evidence type="ECO:0000313" key="9">
    <source>
        <dbReference type="Proteomes" id="UP000179258"/>
    </source>
</evidence>
<keyword evidence="4 6" id="KW-0472">Membrane</keyword>
<dbReference type="Proteomes" id="UP000179258">
    <property type="component" value="Unassembled WGS sequence"/>
</dbReference>
<dbReference type="Pfam" id="PF04932">
    <property type="entry name" value="Wzy_C"/>
    <property type="match status" value="1"/>
</dbReference>
<feature type="transmembrane region" description="Helical" evidence="6">
    <location>
        <begin position="88"/>
        <end position="107"/>
    </location>
</feature>
<dbReference type="PROSITE" id="PS50005">
    <property type="entry name" value="TPR"/>
    <property type="match status" value="1"/>
</dbReference>
<comment type="subcellular location">
    <subcellularLocation>
        <location evidence="1">Membrane</location>
        <topology evidence="1">Multi-pass membrane protein</topology>
    </subcellularLocation>
</comment>
<keyword evidence="5" id="KW-0802">TPR repeat</keyword>
<evidence type="ECO:0000256" key="5">
    <source>
        <dbReference type="PROSITE-ProRule" id="PRU00339"/>
    </source>
</evidence>
<feature type="transmembrane region" description="Helical" evidence="6">
    <location>
        <begin position="190"/>
        <end position="209"/>
    </location>
</feature>
<feature type="transmembrane region" description="Helical" evidence="6">
    <location>
        <begin position="269"/>
        <end position="286"/>
    </location>
</feature>
<keyword evidence="2 6" id="KW-0812">Transmembrane</keyword>
<dbReference type="AlphaFoldDB" id="A0A1G2R212"/>
<comment type="caution">
    <text evidence="8">The sequence shown here is derived from an EMBL/GenBank/DDBJ whole genome shotgun (WGS) entry which is preliminary data.</text>
</comment>
<feature type="transmembrane region" description="Helical" evidence="6">
    <location>
        <begin position="239"/>
        <end position="257"/>
    </location>
</feature>
<organism evidence="8 9">
    <name type="scientific">Candidatus Wildermuthbacteria bacterium RIFCSPHIGHO2_02_FULL_47_17</name>
    <dbReference type="NCBI Taxonomy" id="1802452"/>
    <lineage>
        <taxon>Bacteria</taxon>
        <taxon>Candidatus Wildermuthiibacteriota</taxon>
    </lineage>
</organism>
<feature type="domain" description="O-antigen ligase-related" evidence="7">
    <location>
        <begin position="223"/>
        <end position="347"/>
    </location>
</feature>
<proteinExistence type="predicted"/>
<evidence type="ECO:0000313" key="8">
    <source>
        <dbReference type="EMBL" id="OHA66924.1"/>
    </source>
</evidence>
<dbReference type="InterPro" id="IPR019734">
    <property type="entry name" value="TPR_rpt"/>
</dbReference>
<reference evidence="8 9" key="1">
    <citation type="journal article" date="2016" name="Nat. Commun.">
        <title>Thousands of microbial genomes shed light on interconnected biogeochemical processes in an aquifer system.</title>
        <authorList>
            <person name="Anantharaman K."/>
            <person name="Brown C.T."/>
            <person name="Hug L.A."/>
            <person name="Sharon I."/>
            <person name="Castelle C.J."/>
            <person name="Probst A.J."/>
            <person name="Thomas B.C."/>
            <person name="Singh A."/>
            <person name="Wilkins M.J."/>
            <person name="Karaoz U."/>
            <person name="Brodie E.L."/>
            <person name="Williams K.H."/>
            <person name="Hubbard S.S."/>
            <person name="Banfield J.F."/>
        </authorList>
    </citation>
    <scope>NUCLEOTIDE SEQUENCE [LARGE SCALE GENOMIC DNA]</scope>
</reference>
<feature type="transmembrane region" description="Helical" evidence="6">
    <location>
        <begin position="216"/>
        <end position="233"/>
    </location>
</feature>
<dbReference type="PANTHER" id="PTHR37422:SF13">
    <property type="entry name" value="LIPOPOLYSACCHARIDE BIOSYNTHESIS PROTEIN PA4999-RELATED"/>
    <property type="match status" value="1"/>
</dbReference>
<dbReference type="GO" id="GO:0016020">
    <property type="term" value="C:membrane"/>
    <property type="evidence" value="ECO:0007669"/>
    <property type="project" value="UniProtKB-SubCell"/>
</dbReference>
<feature type="transmembrane region" description="Helical" evidence="6">
    <location>
        <begin position="437"/>
        <end position="453"/>
    </location>
</feature>
<name>A0A1G2R212_9BACT</name>
<feature type="transmembrane region" description="Helical" evidence="6">
    <location>
        <begin position="57"/>
        <end position="76"/>
    </location>
</feature>
<feature type="transmembrane region" description="Helical" evidence="6">
    <location>
        <begin position="474"/>
        <end position="496"/>
    </location>
</feature>
<evidence type="ECO:0000256" key="6">
    <source>
        <dbReference type="SAM" id="Phobius"/>
    </source>
</evidence>
<gene>
    <name evidence="8" type="ORF">A3D59_01700</name>
</gene>
<feature type="transmembrane region" description="Helical" evidence="6">
    <location>
        <begin position="24"/>
        <end position="45"/>
    </location>
</feature>
<dbReference type="Gene3D" id="1.25.40.10">
    <property type="entry name" value="Tetratricopeptide repeat domain"/>
    <property type="match status" value="1"/>
</dbReference>
<evidence type="ECO:0000256" key="3">
    <source>
        <dbReference type="ARBA" id="ARBA00022989"/>
    </source>
</evidence>
<dbReference type="InterPro" id="IPR011990">
    <property type="entry name" value="TPR-like_helical_dom_sf"/>
</dbReference>
<dbReference type="SUPFAM" id="SSF48452">
    <property type="entry name" value="TPR-like"/>
    <property type="match status" value="1"/>
</dbReference>
<evidence type="ECO:0000256" key="2">
    <source>
        <dbReference type="ARBA" id="ARBA00022692"/>
    </source>
</evidence>
<feature type="transmembrane region" description="Helical" evidence="6">
    <location>
        <begin position="152"/>
        <end position="170"/>
    </location>
</feature>
<feature type="transmembrane region" description="Helical" evidence="6">
    <location>
        <begin position="413"/>
        <end position="431"/>
    </location>
</feature>
<keyword evidence="3 6" id="KW-1133">Transmembrane helix</keyword>
<feature type="transmembrane region" description="Helical" evidence="6">
    <location>
        <begin position="383"/>
        <end position="401"/>
    </location>
</feature>
<evidence type="ECO:0000256" key="1">
    <source>
        <dbReference type="ARBA" id="ARBA00004141"/>
    </source>
</evidence>
<evidence type="ECO:0000259" key="7">
    <source>
        <dbReference type="Pfam" id="PF04932"/>
    </source>
</evidence>
<dbReference type="Pfam" id="PF13174">
    <property type="entry name" value="TPR_6"/>
    <property type="match status" value="1"/>
</dbReference>
<dbReference type="InterPro" id="IPR007016">
    <property type="entry name" value="O-antigen_ligase-rel_domated"/>
</dbReference>
<protein>
    <recommendedName>
        <fullName evidence="7">O-antigen ligase-related domain-containing protein</fullName>
    </recommendedName>
</protein>
<evidence type="ECO:0000256" key="4">
    <source>
        <dbReference type="ARBA" id="ARBA00023136"/>
    </source>
</evidence>
<dbReference type="EMBL" id="MHTX01000048">
    <property type="protein sequence ID" value="OHA66924.1"/>
    <property type="molecule type" value="Genomic_DNA"/>
</dbReference>
<feature type="transmembrane region" description="Helical" evidence="6">
    <location>
        <begin position="123"/>
        <end position="140"/>
    </location>
</feature>
<dbReference type="PANTHER" id="PTHR37422">
    <property type="entry name" value="TEICHURONIC ACID BIOSYNTHESIS PROTEIN TUAE"/>
    <property type="match status" value="1"/>
</dbReference>
<accession>A0A1G2R212</accession>